<evidence type="ECO:0000313" key="2">
    <source>
        <dbReference type="EMBL" id="KAJ4838272.1"/>
    </source>
</evidence>
<dbReference type="PANTHER" id="PTHR44259:SF107">
    <property type="entry name" value="F-BOX PROTEIN SKIP23-LIKE"/>
    <property type="match status" value="1"/>
</dbReference>
<evidence type="ECO:0000259" key="1">
    <source>
        <dbReference type="Pfam" id="PF03478"/>
    </source>
</evidence>
<feature type="domain" description="KIB1-4 beta-propeller" evidence="1">
    <location>
        <begin position="122"/>
        <end position="255"/>
    </location>
</feature>
<reference evidence="2" key="1">
    <citation type="submission" date="2022-02" db="EMBL/GenBank/DDBJ databases">
        <authorList>
            <person name="Henning P.M."/>
            <person name="McCubbin A.G."/>
            <person name="Shore J.S."/>
        </authorList>
    </citation>
    <scope>NUCLEOTIDE SEQUENCE</scope>
    <source>
        <strain evidence="2">F60SS</strain>
        <tissue evidence="2">Leaves</tissue>
    </source>
</reference>
<dbReference type="PANTHER" id="PTHR44259">
    <property type="entry name" value="OS07G0183000 PROTEIN-RELATED"/>
    <property type="match status" value="1"/>
</dbReference>
<keyword evidence="3" id="KW-1185">Reference proteome</keyword>
<evidence type="ECO:0000313" key="3">
    <source>
        <dbReference type="Proteomes" id="UP001141552"/>
    </source>
</evidence>
<name>A0A9Q0FVG8_9ROSI</name>
<dbReference type="Pfam" id="PF03478">
    <property type="entry name" value="Beta-prop_KIB1-4"/>
    <property type="match status" value="1"/>
</dbReference>
<gene>
    <name evidence="2" type="ORF">Tsubulata_022914</name>
</gene>
<dbReference type="Proteomes" id="UP001141552">
    <property type="component" value="Unassembled WGS sequence"/>
</dbReference>
<dbReference type="EMBL" id="JAKUCV010003604">
    <property type="protein sequence ID" value="KAJ4838272.1"/>
    <property type="molecule type" value="Genomic_DNA"/>
</dbReference>
<dbReference type="AlphaFoldDB" id="A0A9Q0FVG8"/>
<protein>
    <recommendedName>
        <fullName evidence="1">KIB1-4 beta-propeller domain-containing protein</fullName>
    </recommendedName>
</protein>
<dbReference type="InterPro" id="IPR005174">
    <property type="entry name" value="KIB1-4_b-propeller"/>
</dbReference>
<proteinExistence type="predicted"/>
<dbReference type="OrthoDB" id="1519185at2759"/>
<organism evidence="2 3">
    <name type="scientific">Turnera subulata</name>
    <dbReference type="NCBI Taxonomy" id="218843"/>
    <lineage>
        <taxon>Eukaryota</taxon>
        <taxon>Viridiplantae</taxon>
        <taxon>Streptophyta</taxon>
        <taxon>Embryophyta</taxon>
        <taxon>Tracheophyta</taxon>
        <taxon>Spermatophyta</taxon>
        <taxon>Magnoliopsida</taxon>
        <taxon>eudicotyledons</taxon>
        <taxon>Gunneridae</taxon>
        <taxon>Pentapetalae</taxon>
        <taxon>rosids</taxon>
        <taxon>fabids</taxon>
        <taxon>Malpighiales</taxon>
        <taxon>Passifloraceae</taxon>
        <taxon>Turnera</taxon>
    </lineage>
</organism>
<reference evidence="2" key="2">
    <citation type="journal article" date="2023" name="Plants (Basel)">
        <title>Annotation of the Turnera subulata (Passifloraceae) Draft Genome Reveals the S-Locus Evolved after the Divergence of Turneroideae from Passifloroideae in a Stepwise Manner.</title>
        <authorList>
            <person name="Henning P.M."/>
            <person name="Roalson E.H."/>
            <person name="Mir W."/>
            <person name="McCubbin A.G."/>
            <person name="Shore J.S."/>
        </authorList>
    </citation>
    <scope>NUCLEOTIDE SEQUENCE</scope>
    <source>
        <strain evidence="2">F60SS</strain>
    </source>
</reference>
<accession>A0A9Q0FVG8</accession>
<comment type="caution">
    <text evidence="2">The sequence shown here is derived from an EMBL/GenBank/DDBJ whole genome shotgun (WGS) entry which is preliminary data.</text>
</comment>
<sequence>MASSSGAVLLFHGEQRRGGSRVRPVVLARTGTATGAVSSSSSTWKRRHPSPFCSNLGGFVSGLPALLCSTYLRRGMAVTVWAPTEARLGATLEGLDGSGWIHLEPDRIRADPGLLLSPPTYMIPYRDGFCGLYGQGSGIMQLSFSSSPEVIKRTRVKVQREDVHKSREKYLVKSSNGDLLMVVLVPACDDGDGRLASGFEVFRLDWCKREWTVVKSLGNHAIFLARYGSTCVEASGNPAATGCIYLFSDSGLRIYNVESRSFQATKPKKIPNSVCHWFCPDVGCKSR</sequence>
<dbReference type="InterPro" id="IPR050942">
    <property type="entry name" value="F-box_BR-signaling"/>
</dbReference>